<dbReference type="Pfam" id="PF04965">
    <property type="entry name" value="GPW_gp25"/>
    <property type="match status" value="1"/>
</dbReference>
<dbReference type="InterPro" id="IPR007048">
    <property type="entry name" value="IraD/Gp25-like"/>
</dbReference>
<dbReference type="Gene3D" id="3.10.450.40">
    <property type="match status" value="1"/>
</dbReference>
<protein>
    <submittedName>
        <fullName evidence="2">GPW/gp25 family protein</fullName>
    </submittedName>
</protein>
<reference evidence="2 3" key="1">
    <citation type="journal article" date="2019" name="Int. J. Syst. Evol. Microbiol.">
        <title>The Global Catalogue of Microorganisms (GCM) 10K type strain sequencing project: providing services to taxonomists for standard genome sequencing and annotation.</title>
        <authorList>
            <consortium name="The Broad Institute Genomics Platform"/>
            <consortium name="The Broad Institute Genome Sequencing Center for Infectious Disease"/>
            <person name="Wu L."/>
            <person name="Ma J."/>
        </authorList>
    </citation>
    <scope>NUCLEOTIDE SEQUENCE [LARGE SCALE GENOMIC DNA]</scope>
    <source>
        <strain evidence="2 3">JCM 15933</strain>
    </source>
</reference>
<evidence type="ECO:0000313" key="3">
    <source>
        <dbReference type="Proteomes" id="UP001501470"/>
    </source>
</evidence>
<evidence type="ECO:0000259" key="1">
    <source>
        <dbReference type="Pfam" id="PF04965"/>
    </source>
</evidence>
<keyword evidence="3" id="KW-1185">Reference proteome</keyword>
<name>A0ABN2BIE8_9ACTN</name>
<accession>A0ABN2BIE8</accession>
<comment type="caution">
    <text evidence="2">The sequence shown here is derived from an EMBL/GenBank/DDBJ whole genome shotgun (WGS) entry which is preliminary data.</text>
</comment>
<sequence length="148" mass="15665">MHAGQQGHVGAGWAFPAGLDALGTVALAGGDRQIEQSIRLILGTAPGERPMRPDFGCALHELVFAPADASTAGRAAYEVRRSIERWEPRIALHDVTVGFEQAEAGMLTITLRYTVVGERDPQAVAVPFQLFPADAPDPAAAAPEPEGR</sequence>
<dbReference type="Proteomes" id="UP001501470">
    <property type="component" value="Unassembled WGS sequence"/>
</dbReference>
<dbReference type="EMBL" id="BAAAQD010000016">
    <property type="protein sequence ID" value="GAA1540999.1"/>
    <property type="molecule type" value="Genomic_DNA"/>
</dbReference>
<dbReference type="SUPFAM" id="SSF160719">
    <property type="entry name" value="gpW/gp25-like"/>
    <property type="match status" value="1"/>
</dbReference>
<proteinExistence type="predicted"/>
<evidence type="ECO:0000313" key="2">
    <source>
        <dbReference type="EMBL" id="GAA1540999.1"/>
    </source>
</evidence>
<gene>
    <name evidence="2" type="ORF">GCM10009827_070530</name>
</gene>
<organism evidence="2 3">
    <name type="scientific">Dactylosporangium maewongense</name>
    <dbReference type="NCBI Taxonomy" id="634393"/>
    <lineage>
        <taxon>Bacteria</taxon>
        <taxon>Bacillati</taxon>
        <taxon>Actinomycetota</taxon>
        <taxon>Actinomycetes</taxon>
        <taxon>Micromonosporales</taxon>
        <taxon>Micromonosporaceae</taxon>
        <taxon>Dactylosporangium</taxon>
    </lineage>
</organism>
<feature type="domain" description="IraD/Gp25-like" evidence="1">
    <location>
        <begin position="30"/>
        <end position="118"/>
    </location>
</feature>